<comment type="similarity">
    <text evidence="2">Belongs to the sulfatase family.</text>
</comment>
<evidence type="ECO:0000256" key="7">
    <source>
        <dbReference type="SAM" id="SignalP"/>
    </source>
</evidence>
<keyword evidence="5" id="KW-0378">Hydrolase</keyword>
<evidence type="ECO:0000256" key="1">
    <source>
        <dbReference type="ARBA" id="ARBA00001913"/>
    </source>
</evidence>
<gene>
    <name evidence="10" type="ORF">VCR4J5_200397</name>
    <name evidence="9" type="ORF">VCR5J5_230127</name>
</gene>
<evidence type="ECO:0000313" key="10">
    <source>
        <dbReference type="EMBL" id="CDT36186.1"/>
    </source>
</evidence>
<keyword evidence="4 7" id="KW-0732">Signal</keyword>
<dbReference type="RefSeq" id="WP_048661157.1">
    <property type="nucleotide sequence ID" value="NZ_AP025477.1"/>
</dbReference>
<keyword evidence="11" id="KW-1185">Reference proteome</keyword>
<protein>
    <submittedName>
        <fullName evidence="9">Arylsulfatase A family protein</fullName>
    </submittedName>
</protein>
<dbReference type="InterPro" id="IPR050738">
    <property type="entry name" value="Sulfatase"/>
</dbReference>
<evidence type="ECO:0000313" key="12">
    <source>
        <dbReference type="Proteomes" id="UP000049495"/>
    </source>
</evidence>
<dbReference type="InterPro" id="IPR000917">
    <property type="entry name" value="Sulfatase_N"/>
</dbReference>
<dbReference type="Gene3D" id="3.40.720.10">
    <property type="entry name" value="Alkaline Phosphatase, subunit A"/>
    <property type="match status" value="1"/>
</dbReference>
<sequence length="474" mass="52489">MFKQVLLVSAISLSSATTAAEKPNIVYLLVDNWGWGDLSVQGSTIQTPTIDDFAKEGLRLTNFNVQNQCTPTRSALHTGRLPIRTGNQKVPAPGEPDGLAQWEYTLPELLSDAGYSTALFGKWHVGASIEKLPNYQGYDYFWGTNEGTNAASYTSTPQWDPEFAETPYIWEGVKGKPADKVKLFDIPAKVILDREITERSIAHIQEKAKSGKPFFTYVGFTHFHPPFTVHDDFKNKSKAGIYADTQMEVDYNIGLILDAIRKAGIEENTLVILSGDNGAGNFPQGSALAAGEIGGGGSNGPWRGGLSTAYEGGLRTPAMIRFPGKIEAGRVSDEIVGDIDMYTTIASFAGAADLVPKDRPIDGVDQKDFFLGKPKSNRDHFVVFVGDELFAVKWRNFKMHFMAAESTHSRIEKFTFPQVFDIKNDPKEAYELLGNEGYSHTWIFDPVMKRIADLKASMHQYRNIQPGEEFKGYD</sequence>
<dbReference type="Proteomes" id="UP000049495">
    <property type="component" value="Unassembled WGS sequence"/>
</dbReference>
<feature type="chain" id="PRO_5041167093" evidence="7">
    <location>
        <begin position="20"/>
        <end position="474"/>
    </location>
</feature>
<name>A0A4R3PHT1_9VIBR</name>
<dbReference type="CDD" id="cd16142">
    <property type="entry name" value="ARS_like"/>
    <property type="match status" value="1"/>
</dbReference>
<dbReference type="GO" id="GO:0004065">
    <property type="term" value="F:arylsulfatase activity"/>
    <property type="evidence" value="ECO:0007669"/>
    <property type="project" value="TreeGrafter"/>
</dbReference>
<evidence type="ECO:0000313" key="9">
    <source>
        <dbReference type="EMBL" id="CDT27868.1"/>
    </source>
</evidence>
<evidence type="ECO:0000259" key="8">
    <source>
        <dbReference type="Pfam" id="PF00884"/>
    </source>
</evidence>
<dbReference type="Proteomes" id="UP000049077">
    <property type="component" value="Unassembled WGS sequence"/>
</dbReference>
<dbReference type="Gene3D" id="3.30.1120.10">
    <property type="match status" value="1"/>
</dbReference>
<organism evidence="9 12">
    <name type="scientific">Vibrio crassostreae</name>
    <dbReference type="NCBI Taxonomy" id="246167"/>
    <lineage>
        <taxon>Bacteria</taxon>
        <taxon>Pseudomonadati</taxon>
        <taxon>Pseudomonadota</taxon>
        <taxon>Gammaproteobacteria</taxon>
        <taxon>Vibrionales</taxon>
        <taxon>Vibrionaceae</taxon>
        <taxon>Vibrio</taxon>
    </lineage>
</organism>
<dbReference type="SUPFAM" id="SSF53649">
    <property type="entry name" value="Alkaline phosphatase-like"/>
    <property type="match status" value="1"/>
</dbReference>
<evidence type="ECO:0000256" key="2">
    <source>
        <dbReference type="ARBA" id="ARBA00008779"/>
    </source>
</evidence>
<dbReference type="Pfam" id="PF00884">
    <property type="entry name" value="Sulfatase"/>
    <property type="match status" value="1"/>
</dbReference>
<dbReference type="InterPro" id="IPR017850">
    <property type="entry name" value="Alkaline_phosphatase_core_sf"/>
</dbReference>
<dbReference type="EMBL" id="CCJX01000103">
    <property type="protein sequence ID" value="CDT36186.1"/>
    <property type="molecule type" value="Genomic_DNA"/>
</dbReference>
<evidence type="ECO:0000313" key="11">
    <source>
        <dbReference type="Proteomes" id="UP000049077"/>
    </source>
</evidence>
<keyword evidence="3" id="KW-0479">Metal-binding</keyword>
<evidence type="ECO:0000256" key="5">
    <source>
        <dbReference type="ARBA" id="ARBA00022801"/>
    </source>
</evidence>
<dbReference type="GeneID" id="93902661"/>
<reference evidence="12" key="1">
    <citation type="submission" date="2014-06" db="EMBL/GenBank/DDBJ databases">
        <authorList>
            <person name="Le Roux Frederique"/>
        </authorList>
    </citation>
    <scope>NUCLEOTIDE SEQUENCE [LARGE SCALE GENOMIC DNA]</scope>
    <source>
        <strain evidence="12">J5-5</strain>
    </source>
</reference>
<dbReference type="Pfam" id="PF14707">
    <property type="entry name" value="Sulfatase_C"/>
    <property type="match status" value="1"/>
</dbReference>
<dbReference type="EMBL" id="CCJV01000082">
    <property type="protein sequence ID" value="CDT27868.1"/>
    <property type="molecule type" value="Genomic_DNA"/>
</dbReference>
<reference evidence="9 11" key="2">
    <citation type="submission" date="2014-06" db="EMBL/GenBank/DDBJ databases">
        <authorList>
            <person name="Le Roux F."/>
        </authorList>
    </citation>
    <scope>NUCLEOTIDE SEQUENCE</scope>
    <source>
        <strain evidence="10 11">J5-4</strain>
        <strain evidence="9">J5-5</strain>
    </source>
</reference>
<comment type="cofactor">
    <cofactor evidence="1">
        <name>Ca(2+)</name>
        <dbReference type="ChEBI" id="CHEBI:29108"/>
    </cofactor>
</comment>
<dbReference type="PANTHER" id="PTHR42693:SF42">
    <property type="entry name" value="ARYLSULFATASE G"/>
    <property type="match status" value="1"/>
</dbReference>
<feature type="signal peptide" evidence="7">
    <location>
        <begin position="1"/>
        <end position="19"/>
    </location>
</feature>
<feature type="domain" description="Sulfatase N-terminal" evidence="8">
    <location>
        <begin position="23"/>
        <end position="350"/>
    </location>
</feature>
<dbReference type="GO" id="GO:0046872">
    <property type="term" value="F:metal ion binding"/>
    <property type="evidence" value="ECO:0007669"/>
    <property type="project" value="UniProtKB-KW"/>
</dbReference>
<evidence type="ECO:0000256" key="4">
    <source>
        <dbReference type="ARBA" id="ARBA00022729"/>
    </source>
</evidence>
<evidence type="ECO:0000256" key="3">
    <source>
        <dbReference type="ARBA" id="ARBA00022723"/>
    </source>
</evidence>
<accession>A0A4R3PHT1</accession>
<proteinExistence type="inferred from homology"/>
<keyword evidence="6" id="KW-0106">Calcium</keyword>
<comment type="caution">
    <text evidence="9">The sequence shown here is derived from an EMBL/GenBank/DDBJ whole genome shotgun (WGS) entry which is preliminary data.</text>
</comment>
<dbReference type="AlphaFoldDB" id="A0A4R3PHT1"/>
<dbReference type="PANTHER" id="PTHR42693">
    <property type="entry name" value="ARYLSULFATASE FAMILY MEMBER"/>
    <property type="match status" value="1"/>
</dbReference>
<evidence type="ECO:0000256" key="6">
    <source>
        <dbReference type="ARBA" id="ARBA00022837"/>
    </source>
</evidence>